<dbReference type="GO" id="GO:0051537">
    <property type="term" value="F:2 iron, 2 sulfur cluster binding"/>
    <property type="evidence" value="ECO:0007669"/>
    <property type="project" value="UniProtKB-KW"/>
</dbReference>
<dbReference type="PROSITE" id="PS00198">
    <property type="entry name" value="4FE4S_FER_1"/>
    <property type="match status" value="1"/>
</dbReference>
<dbReference type="CDD" id="cd02790">
    <property type="entry name" value="MopB_CT_Formate-Dh_H"/>
    <property type="match status" value="1"/>
</dbReference>
<evidence type="ECO:0000256" key="2">
    <source>
        <dbReference type="ARBA" id="ARBA00007023"/>
    </source>
</evidence>
<dbReference type="InterPro" id="IPR001041">
    <property type="entry name" value="2Fe-2S_ferredoxin-type"/>
</dbReference>
<dbReference type="PROSITE" id="PS00641">
    <property type="entry name" value="COMPLEX1_75K_1"/>
    <property type="match status" value="1"/>
</dbReference>
<reference evidence="16 17" key="2">
    <citation type="journal article" date="2014" name="Int. J. Syst. Evol. Microbiol.">
        <title>Methanobacterium paludis sp. nov. and a novel strain of Methanobacterium lacus isolated from northern peatlands.</title>
        <authorList>
            <person name="Cadillo-Quiroz H."/>
            <person name="Brauer S.L."/>
            <person name="Goodson N."/>
            <person name="Yavitt J.B."/>
            <person name="Zinder S.H."/>
        </authorList>
    </citation>
    <scope>NUCLEOTIDE SEQUENCE [LARGE SCALE GENOMIC DNA]</scope>
    <source>
        <strain evidence="16 17">AL-21</strain>
    </source>
</reference>
<evidence type="ECO:0000259" key="15">
    <source>
        <dbReference type="PROSITE" id="PS51839"/>
    </source>
</evidence>
<sequence length="901" mass="99376">MNFTDDNMKNNKITLNIDGVEINAEEGSTILETALLNDIYIPNLCYYPGLKPWGSCRLCLVENDEGRLITACETKVHDGMKITTDNPRINRVRKLSAELLIANHEVDCLTCKKNDNCKLQEIAAYLGINRDDLGSLRRKIMDIPVDDSNPFFNRDLKKCVLCGICVRTCSEVLAVNAVDFGFRGYDTKITTFGDKPLLESSCVSCGECMIACPVGALVPKETKKPAREVKTVCPYCGVGCNIYLGVRGDKIVSARGDTDNSVNKGNLCVKGRFGYSFINHPDRLKKPLIKRNDEFIEVEWEEALDYVAQKLSGYKGDEFASISSARCPNEDNYAVQKFTRAVMGTNNVDNCARSCHAPSVAGLAKIFGSGAMSNSIDEIKDASCLFVIGTNPTASYPVLGLRIIEAVKNGAKLIVADPRNINLCKHADIVMNQTPGTDVALIMGMMKVIVDEELHDQAYIDDRSEGFEEFKESLQSYDIETVESITGVDGELIKEAARTYASIKPASILYSLGITEHTHGTENVFALGDLALLTGNMGKPFGGVNPIRGQNNVQGACDMGCLPDTFPGYQKLDDPNTIERFETAWNVDLNRSKGITFPEMVMAAKNGDIKAMYIVGENPVTSEPDTENIKDAMNSLDFLVVQDIFMSETAQMADVVLPGCSYAEKDGTFANSERRIQRVRKAINPVGESKPDWLITSLIAKKMGAKGFDFKDASDVYDEVAKVSPTFAGINYGRIEDEGIQWPCHNEEHDGTPILHTEEFKTETGRAKFIPLTYRPSAELPDETYPLILTTGRSIYHYQTSTMTGAVEGLKKLYGEDYIDISREDASKLGVVADETVKVISRRGEIKPKVRITDRCRKGVVFMTFHFGESATNVITNSACDPISKTPEFKVCAVRVEKILD</sequence>
<evidence type="ECO:0000259" key="13">
    <source>
        <dbReference type="PROSITE" id="PS51379"/>
    </source>
</evidence>
<dbReference type="PANTHER" id="PTHR43105:SF14">
    <property type="entry name" value="FORMATE DEHYDROGENASE H"/>
    <property type="match status" value="1"/>
</dbReference>
<evidence type="ECO:0000256" key="6">
    <source>
        <dbReference type="ARBA" id="ARBA00022723"/>
    </source>
</evidence>
<evidence type="ECO:0000256" key="9">
    <source>
        <dbReference type="ARBA" id="ARBA00023004"/>
    </source>
</evidence>
<dbReference type="SUPFAM" id="SSF53706">
    <property type="entry name" value="Formate dehydrogenase/DMSO reductase, domains 1-3"/>
    <property type="match status" value="1"/>
</dbReference>
<keyword evidence="9" id="KW-0408">Iron</keyword>
<feature type="domain" description="4Fe-4S His(Cys)3-ligated-type" evidence="15">
    <location>
        <begin position="88"/>
        <end position="127"/>
    </location>
</feature>
<evidence type="ECO:0000256" key="10">
    <source>
        <dbReference type="ARBA" id="ARBA00023014"/>
    </source>
</evidence>
<dbReference type="InterPro" id="IPR041925">
    <property type="entry name" value="CT_Formate-Dh_H"/>
</dbReference>
<dbReference type="GO" id="GO:0015942">
    <property type="term" value="P:formate metabolic process"/>
    <property type="evidence" value="ECO:0007669"/>
    <property type="project" value="InterPro"/>
</dbReference>
<dbReference type="SUPFAM" id="SSF54292">
    <property type="entry name" value="2Fe-2S ferredoxin-like"/>
    <property type="match status" value="1"/>
</dbReference>
<dbReference type="STRING" id="877455.Metbo_2515"/>
<dbReference type="GO" id="GO:0016020">
    <property type="term" value="C:membrane"/>
    <property type="evidence" value="ECO:0007669"/>
    <property type="project" value="InterPro"/>
</dbReference>
<dbReference type="Pfam" id="PF10588">
    <property type="entry name" value="NADH-G_4Fe-4S_3"/>
    <property type="match status" value="1"/>
</dbReference>
<dbReference type="Gene3D" id="2.20.25.90">
    <property type="entry name" value="ADC-like domains"/>
    <property type="match status" value="1"/>
</dbReference>
<dbReference type="PROSITE" id="PS00551">
    <property type="entry name" value="MOLYBDOPTERIN_PROK_1"/>
    <property type="match status" value="1"/>
</dbReference>
<dbReference type="GO" id="GO:0046872">
    <property type="term" value="F:metal ion binding"/>
    <property type="evidence" value="ECO:0007669"/>
    <property type="project" value="UniProtKB-KW"/>
</dbReference>
<dbReference type="FunFam" id="3.30.70.20:FF:000035">
    <property type="entry name" value="Iron hydrogenase 1"/>
    <property type="match status" value="1"/>
</dbReference>
<dbReference type="GO" id="GO:0008863">
    <property type="term" value="F:formate dehydrogenase (NAD+) activity"/>
    <property type="evidence" value="ECO:0007669"/>
    <property type="project" value="InterPro"/>
</dbReference>
<dbReference type="InterPro" id="IPR006655">
    <property type="entry name" value="Mopterin_OxRdtase_prok_CS"/>
</dbReference>
<dbReference type="FunFam" id="2.20.25.90:FF:000001">
    <property type="entry name" value="Formate dehydrogenase subunit alpha"/>
    <property type="match status" value="1"/>
</dbReference>
<evidence type="ECO:0000259" key="12">
    <source>
        <dbReference type="PROSITE" id="PS51085"/>
    </source>
</evidence>
<dbReference type="InterPro" id="IPR041924">
    <property type="entry name" value="Formate_Dh-H_N"/>
</dbReference>
<feature type="domain" description="2Fe-2S ferredoxin-type" evidence="12">
    <location>
        <begin position="11"/>
        <end position="88"/>
    </location>
</feature>
<proteinExistence type="inferred from homology"/>
<feature type="domain" description="4Fe-4S ferredoxin-type" evidence="13">
    <location>
        <begin position="148"/>
        <end position="180"/>
    </location>
</feature>
<dbReference type="HOGENOM" id="CLU_000422_2_2_2"/>
<protein>
    <submittedName>
        <fullName evidence="16">Formate dehydrogenase, alpha subunit</fullName>
    </submittedName>
</protein>
<gene>
    <name evidence="16" type="ordered locus">Metbo_2515</name>
</gene>
<dbReference type="Gene3D" id="3.10.20.740">
    <property type="match status" value="1"/>
</dbReference>
<dbReference type="GO" id="GO:0008137">
    <property type="term" value="F:NADH dehydrogenase (ubiquinone) activity"/>
    <property type="evidence" value="ECO:0007669"/>
    <property type="project" value="InterPro"/>
</dbReference>
<keyword evidence="6" id="KW-0479">Metal-binding</keyword>
<comment type="cofactor">
    <cofactor evidence="11">
        <name>[2Fe-2S] cluster</name>
        <dbReference type="ChEBI" id="CHEBI:190135"/>
    </cofactor>
</comment>
<dbReference type="InterPro" id="IPR006478">
    <property type="entry name" value="Formate_DH_asu"/>
</dbReference>
<dbReference type="InterPro" id="IPR050123">
    <property type="entry name" value="Prok_molybdopt-oxidoreductase"/>
</dbReference>
<evidence type="ECO:0000256" key="7">
    <source>
        <dbReference type="ARBA" id="ARBA00022737"/>
    </source>
</evidence>
<dbReference type="SUPFAM" id="SSF50692">
    <property type="entry name" value="ADC-like"/>
    <property type="match status" value="1"/>
</dbReference>
<dbReference type="PROSITE" id="PS00490">
    <property type="entry name" value="MOLYBDOPTERIN_PROK_2"/>
    <property type="match status" value="1"/>
</dbReference>
<dbReference type="PROSITE" id="PS51379">
    <property type="entry name" value="4FE4S_FER_2"/>
    <property type="match status" value="2"/>
</dbReference>
<keyword evidence="17" id="KW-1185">Reference proteome</keyword>
<dbReference type="InterPro" id="IPR006657">
    <property type="entry name" value="MoPterin_dinucl-bd_dom"/>
</dbReference>
<evidence type="ECO:0000256" key="11">
    <source>
        <dbReference type="ARBA" id="ARBA00034078"/>
    </source>
</evidence>
<keyword evidence="7" id="KW-0677">Repeat</keyword>
<dbReference type="eggNOG" id="arCOG01492">
    <property type="taxonomic scope" value="Archaea"/>
</dbReference>
<dbReference type="Gene3D" id="2.40.40.20">
    <property type="match status" value="1"/>
</dbReference>
<organism evidence="16 17">
    <name type="scientific">Methanobacterium lacus (strain AL-21)</name>
    <dbReference type="NCBI Taxonomy" id="877455"/>
    <lineage>
        <taxon>Archaea</taxon>
        <taxon>Methanobacteriati</taxon>
        <taxon>Methanobacteriota</taxon>
        <taxon>Methanomada group</taxon>
        <taxon>Methanobacteria</taxon>
        <taxon>Methanobacteriales</taxon>
        <taxon>Methanobacteriaceae</taxon>
        <taxon>Methanobacterium</taxon>
    </lineage>
</organism>
<dbReference type="Pfam" id="PF12838">
    <property type="entry name" value="Fer4_7"/>
    <property type="match status" value="1"/>
</dbReference>
<dbReference type="Pfam" id="PF13510">
    <property type="entry name" value="Fer2_4"/>
    <property type="match status" value="1"/>
</dbReference>
<keyword evidence="10" id="KW-0411">Iron-sulfur</keyword>
<dbReference type="PROSITE" id="PS51085">
    <property type="entry name" value="2FE2S_FER_2"/>
    <property type="match status" value="1"/>
</dbReference>
<dbReference type="InterPro" id="IPR000283">
    <property type="entry name" value="NADH_UbQ_OxRdtase_75kDa_su_CS"/>
</dbReference>
<dbReference type="InterPro" id="IPR017896">
    <property type="entry name" value="4Fe4S_Fe-S-bd"/>
</dbReference>
<keyword evidence="5" id="KW-0001">2Fe-2S</keyword>
<dbReference type="InterPro" id="IPR019574">
    <property type="entry name" value="NADH_UbQ_OxRdtase_Gsu_4Fe4S-bd"/>
</dbReference>
<dbReference type="InterPro" id="IPR006963">
    <property type="entry name" value="Mopterin_OxRdtase_4Fe-4S_dom"/>
</dbReference>
<dbReference type="Pfam" id="PF04879">
    <property type="entry name" value="Molybdop_Fe4S4"/>
    <property type="match status" value="1"/>
</dbReference>
<dbReference type="SUPFAM" id="SSF54862">
    <property type="entry name" value="4Fe-4S ferredoxins"/>
    <property type="match status" value="1"/>
</dbReference>
<evidence type="ECO:0000256" key="5">
    <source>
        <dbReference type="ARBA" id="ARBA00022714"/>
    </source>
</evidence>
<comment type="similarity">
    <text evidence="3">Belongs to the prokaryotic molybdopterin-containing oxidoreductase family.</text>
</comment>
<evidence type="ECO:0000256" key="1">
    <source>
        <dbReference type="ARBA" id="ARBA00001966"/>
    </source>
</evidence>
<dbReference type="InterPro" id="IPR017900">
    <property type="entry name" value="4Fe4S_Fe_S_CS"/>
</dbReference>
<dbReference type="KEGG" id="mel:Metbo_2515"/>
<feature type="domain" description="4Fe-4S Mo/W bis-MGD-type" evidence="14">
    <location>
        <begin position="226"/>
        <end position="282"/>
    </location>
</feature>
<dbReference type="GO" id="GO:0042773">
    <property type="term" value="P:ATP synthesis coupled electron transport"/>
    <property type="evidence" value="ECO:0007669"/>
    <property type="project" value="InterPro"/>
</dbReference>
<dbReference type="PIRSF" id="PIRSF036643">
    <property type="entry name" value="FDH_alpha"/>
    <property type="match status" value="1"/>
</dbReference>
<dbReference type="InterPro" id="IPR036010">
    <property type="entry name" value="2Fe-2S_ferredoxin-like_sf"/>
</dbReference>
<dbReference type="CDD" id="cd00207">
    <property type="entry name" value="fer2"/>
    <property type="match status" value="1"/>
</dbReference>
<evidence type="ECO:0000313" key="17">
    <source>
        <dbReference type="Proteomes" id="UP000007490"/>
    </source>
</evidence>
<dbReference type="InterPro" id="IPR006656">
    <property type="entry name" value="Mopterin_OxRdtase"/>
</dbReference>
<dbReference type="Pfam" id="PF00384">
    <property type="entry name" value="Molybdopterin"/>
    <property type="match status" value="1"/>
</dbReference>
<dbReference type="PROSITE" id="PS51669">
    <property type="entry name" value="4FE4S_MOW_BIS_MGD"/>
    <property type="match status" value="1"/>
</dbReference>
<dbReference type="Pfam" id="PF01568">
    <property type="entry name" value="Molydop_binding"/>
    <property type="match status" value="1"/>
</dbReference>
<evidence type="ECO:0000256" key="3">
    <source>
        <dbReference type="ARBA" id="ARBA00010312"/>
    </source>
</evidence>
<reference evidence="17" key="1">
    <citation type="submission" date="2011-02" db="EMBL/GenBank/DDBJ databases">
        <title>Complete sequence of Methanobacterium sp. AL-21.</title>
        <authorList>
            <consortium name="US DOE Joint Genome Institute"/>
            <person name="Lucas S."/>
            <person name="Copeland A."/>
            <person name="Lapidus A."/>
            <person name="Cheng J.-F."/>
            <person name="Goodwin L."/>
            <person name="Pitluck S."/>
            <person name="Chertkov O."/>
            <person name="Detter J.C."/>
            <person name="Han C."/>
            <person name="Tapia R."/>
            <person name="Land M."/>
            <person name="Hauser L."/>
            <person name="Kyrpides N."/>
            <person name="Ivanova N."/>
            <person name="Mikhailova N."/>
            <person name="Pagani I."/>
            <person name="Cadillo-Quiroz H."/>
            <person name="Imachi H."/>
            <person name="Zinder S."/>
            <person name="Liu W."/>
            <person name="Woyke T."/>
        </authorList>
    </citation>
    <scope>NUCLEOTIDE SEQUENCE [LARGE SCALE GENOMIC DNA]</scope>
    <source>
        <strain evidence="17">AL-21</strain>
    </source>
</reference>
<dbReference type="SMART" id="SM00929">
    <property type="entry name" value="NADH-G_4Fe-4S_3"/>
    <property type="match status" value="1"/>
</dbReference>
<dbReference type="NCBIfam" id="TIGR01591">
    <property type="entry name" value="Fdh-alpha"/>
    <property type="match status" value="1"/>
</dbReference>
<keyword evidence="8" id="KW-0560">Oxidoreductase</keyword>
<dbReference type="GO" id="GO:0051539">
    <property type="term" value="F:4 iron, 4 sulfur cluster binding"/>
    <property type="evidence" value="ECO:0007669"/>
    <property type="project" value="UniProtKB-KW"/>
</dbReference>
<evidence type="ECO:0000259" key="14">
    <source>
        <dbReference type="PROSITE" id="PS51669"/>
    </source>
</evidence>
<feature type="domain" description="4Fe-4S ferredoxin-type" evidence="13">
    <location>
        <begin position="194"/>
        <end position="222"/>
    </location>
</feature>
<dbReference type="PANTHER" id="PTHR43105">
    <property type="entry name" value="RESPIRATORY NITRATE REDUCTASE"/>
    <property type="match status" value="1"/>
</dbReference>
<dbReference type="GO" id="GO:0003954">
    <property type="term" value="F:NADH dehydrogenase activity"/>
    <property type="evidence" value="ECO:0007669"/>
    <property type="project" value="TreeGrafter"/>
</dbReference>
<comment type="similarity">
    <text evidence="2">In the C-terminal section; belongs to the prokaryotic molybdopterin-containing oxidoreductase family.</text>
</comment>
<dbReference type="Proteomes" id="UP000007490">
    <property type="component" value="Chromosome"/>
</dbReference>
<dbReference type="InterPro" id="IPR027467">
    <property type="entry name" value="MopterinOxRdtase_cofactor_BS"/>
</dbReference>
<evidence type="ECO:0000256" key="8">
    <source>
        <dbReference type="ARBA" id="ARBA00023002"/>
    </source>
</evidence>
<name>F0T794_METLA</name>
<accession>F0T794</accession>
<dbReference type="GO" id="GO:0043546">
    <property type="term" value="F:molybdopterin cofactor binding"/>
    <property type="evidence" value="ECO:0007669"/>
    <property type="project" value="InterPro"/>
</dbReference>
<evidence type="ECO:0000313" key="16">
    <source>
        <dbReference type="EMBL" id="ADZ10728.1"/>
    </source>
</evidence>
<dbReference type="CDD" id="cd02753">
    <property type="entry name" value="MopB_Formate-Dh-H"/>
    <property type="match status" value="1"/>
</dbReference>
<dbReference type="InterPro" id="IPR009010">
    <property type="entry name" value="Asp_de-COase-like_dom_sf"/>
</dbReference>
<dbReference type="AlphaFoldDB" id="F0T794"/>
<dbReference type="PROSITE" id="PS51839">
    <property type="entry name" value="4FE4S_HC3"/>
    <property type="match status" value="1"/>
</dbReference>
<dbReference type="EMBL" id="CP002551">
    <property type="protein sequence ID" value="ADZ10728.1"/>
    <property type="molecule type" value="Genomic_DNA"/>
</dbReference>
<keyword evidence="4" id="KW-0004">4Fe-4S</keyword>
<dbReference type="SMART" id="SM00926">
    <property type="entry name" value="Molybdop_Fe4S4"/>
    <property type="match status" value="1"/>
</dbReference>
<dbReference type="Gene3D" id="3.30.70.20">
    <property type="match status" value="1"/>
</dbReference>
<dbReference type="Gene3D" id="3.40.228.10">
    <property type="entry name" value="Dimethylsulfoxide Reductase, domain 2"/>
    <property type="match status" value="1"/>
</dbReference>
<dbReference type="Gene3D" id="3.40.50.740">
    <property type="match status" value="1"/>
</dbReference>
<comment type="cofactor">
    <cofactor evidence="1">
        <name>[4Fe-4S] cluster</name>
        <dbReference type="ChEBI" id="CHEBI:49883"/>
    </cofactor>
</comment>
<evidence type="ECO:0000256" key="4">
    <source>
        <dbReference type="ARBA" id="ARBA00022485"/>
    </source>
</evidence>